<dbReference type="EMBL" id="CACRUB010000047">
    <property type="protein sequence ID" value="VYU56717.1"/>
    <property type="molecule type" value="Genomic_DNA"/>
</dbReference>
<sequence>MTICGQGKSRKRGALPKEDLKNQTFGELTALYPTEQRSGASVVWACQCSCGKLVYVSRPHLLSGMTKSCGHAKLVDLRGKRSGRLVGVKMMKQRYAGFVMWLCKCDCGSVFLLSSSGLKYNRVKSCGCLGKKQNARCPGCGRYFPITLDGTPTPQFCPDCAPKYAGRNWKVCPICGKLFASPASTNTVTCSKECSAGWKKVTHAGISNHWNDESRARLSAAGQTANLALGTAMAQQSPIAGRFETNQEAKIWTLVDPCGNEITVRNLILWARENTALFEKPEGDRSAHQIASGFRAIALTMCGKRKTPAMSYFGWTLKCPPEPAE</sequence>
<proteinExistence type="predicted"/>
<accession>A0A6N3FWC8</accession>
<evidence type="ECO:0000313" key="1">
    <source>
        <dbReference type="EMBL" id="VYU56717.1"/>
    </source>
</evidence>
<dbReference type="AlphaFoldDB" id="A0A6N3FWC8"/>
<gene>
    <name evidence="1" type="ORF">FPLFYP42_02815</name>
</gene>
<dbReference type="RefSeq" id="WP_156622054.1">
    <property type="nucleotide sequence ID" value="NZ_CACRUB010000047.1"/>
</dbReference>
<name>A0A6N3FWC8_FLAPL</name>
<reference evidence="1" key="1">
    <citation type="submission" date="2019-11" db="EMBL/GenBank/DDBJ databases">
        <authorList>
            <person name="Feng L."/>
        </authorList>
    </citation>
    <scope>NUCLEOTIDE SEQUENCE</scope>
    <source>
        <strain evidence="1">FplautiiLFYP42</strain>
    </source>
</reference>
<protein>
    <submittedName>
        <fullName evidence="1">Uncharacterized protein</fullName>
    </submittedName>
</protein>
<organism evidence="1">
    <name type="scientific">Flavonifractor plautii</name>
    <name type="common">Fusobacterium plautii</name>
    <dbReference type="NCBI Taxonomy" id="292800"/>
    <lineage>
        <taxon>Bacteria</taxon>
        <taxon>Bacillati</taxon>
        <taxon>Bacillota</taxon>
        <taxon>Clostridia</taxon>
        <taxon>Eubacteriales</taxon>
        <taxon>Oscillospiraceae</taxon>
        <taxon>Flavonifractor</taxon>
    </lineage>
</organism>